<dbReference type="SUPFAM" id="SSF55781">
    <property type="entry name" value="GAF domain-like"/>
    <property type="match status" value="1"/>
</dbReference>
<dbReference type="SMART" id="SM00331">
    <property type="entry name" value="PP2C_SIG"/>
    <property type="match status" value="1"/>
</dbReference>
<dbReference type="InterPro" id="IPR001932">
    <property type="entry name" value="PPM-type_phosphatase-like_dom"/>
</dbReference>
<evidence type="ECO:0000313" key="4">
    <source>
        <dbReference type="Proteomes" id="UP000199197"/>
    </source>
</evidence>
<proteinExistence type="predicted"/>
<dbReference type="SUPFAM" id="SSF81606">
    <property type="entry name" value="PP2C-like"/>
    <property type="match status" value="1"/>
</dbReference>
<accession>A0A0N7MVI4</accession>
<dbReference type="Pfam" id="PF07228">
    <property type="entry name" value="SpoIIE"/>
    <property type="match status" value="1"/>
</dbReference>
<feature type="domain" description="PPM-type phosphatase" evidence="2">
    <location>
        <begin position="331"/>
        <end position="543"/>
    </location>
</feature>
<dbReference type="OrthoDB" id="20101at2"/>
<name>A0A0N7MVI4_9BACT</name>
<keyword evidence="4" id="KW-1185">Reference proteome</keyword>
<dbReference type="InterPro" id="IPR052016">
    <property type="entry name" value="Bact_Sigma-Reg"/>
</dbReference>
<dbReference type="EMBL" id="CZVW01000001">
    <property type="protein sequence ID" value="CUS95931.1"/>
    <property type="molecule type" value="Genomic_DNA"/>
</dbReference>
<gene>
    <name evidence="3" type="ORF">JGI23_00025</name>
</gene>
<protein>
    <submittedName>
        <fullName evidence="3">Sigma-B regulation protein RsbU (Phosphoserine phosphatase)</fullName>
    </submittedName>
</protein>
<reference evidence="4" key="1">
    <citation type="submission" date="2015-11" db="EMBL/GenBank/DDBJ databases">
        <authorList>
            <person name="Varghese N."/>
        </authorList>
    </citation>
    <scope>NUCLEOTIDE SEQUENCE [LARGE SCALE GENOMIC DNA]</scope>
    <source>
        <strain evidence="4">JGI-23</strain>
    </source>
</reference>
<evidence type="ECO:0000256" key="1">
    <source>
        <dbReference type="ARBA" id="ARBA00022801"/>
    </source>
</evidence>
<dbReference type="GO" id="GO:0016791">
    <property type="term" value="F:phosphatase activity"/>
    <property type="evidence" value="ECO:0007669"/>
    <property type="project" value="TreeGrafter"/>
</dbReference>
<keyword evidence="1" id="KW-0378">Hydrolase</keyword>
<dbReference type="RefSeq" id="WP_092346581.1">
    <property type="nucleotide sequence ID" value="NZ_CZVW01000001.1"/>
</dbReference>
<dbReference type="PANTHER" id="PTHR43156:SF2">
    <property type="entry name" value="STAGE II SPORULATION PROTEIN E"/>
    <property type="match status" value="1"/>
</dbReference>
<dbReference type="Gene3D" id="3.60.40.10">
    <property type="entry name" value="PPM-type phosphatase domain"/>
    <property type="match status" value="1"/>
</dbReference>
<dbReference type="InterPro" id="IPR036457">
    <property type="entry name" value="PPM-type-like_dom_sf"/>
</dbReference>
<dbReference type="Proteomes" id="UP000199197">
    <property type="component" value="Unassembled WGS sequence"/>
</dbReference>
<evidence type="ECO:0000313" key="3">
    <source>
        <dbReference type="EMBL" id="CUS95931.1"/>
    </source>
</evidence>
<dbReference type="PANTHER" id="PTHR43156">
    <property type="entry name" value="STAGE II SPORULATION PROTEIN E-RELATED"/>
    <property type="match status" value="1"/>
</dbReference>
<sequence>MNESEAIFTLESIFNFGKALASSQSQYDVLKISLLSLLGKLKISKGVALIFEDGSFKVVYAVGLKFNYGFKISSGKIPEGITKLSRKFLKNFGFKFSSFISRNKLCYLVPIRWGSSGDFVLALILLGCRDKKFTHREIEYINFIANFTALSLKNIASILDLKRNIYDLKMINEFTQSVLLKKDDEEIFESLALTLMGHFKVEGISVVEFDGAKQKIFSFPKSFEVKKSFLRKILHLDENLILEPAKFGFKNLSLVLFHKNVSDGRVFVLILGKRKENLPFEISDVELIRTIFIATINAIENLKMLSLNYDMKLAYEIQKNLLPKKLPDDDRIEISALSIPSKVVSGDYYDVIQLSEDEIIVAIADVCGKGVSASLLMSNLQASLKSFLLFSSDIKSVVQSLNKIIQINTSPEQFITFFICKIDLRNFVLEYVNAGHNPPILFKKSRYEFLEKGGAVLGVLDDEYEVGKVKIENGDLIFLYTDGVIEAMNSNGEEIGLERVISFLNSNVNLPAGKIVNSIKDLISSFSYGVEQVDDITLLVLKIK</sequence>
<dbReference type="AlphaFoldDB" id="A0A0N7MVI4"/>
<organism evidence="3 4">
    <name type="scientific">Candidatus Chryseopegocella kryptomonas</name>
    <dbReference type="NCBI Taxonomy" id="1633643"/>
    <lineage>
        <taxon>Bacteria</taxon>
        <taxon>Pseudomonadati</taxon>
        <taxon>Candidatus Kryptoniota</taxon>
        <taxon>Candidatus Chryseopegocella</taxon>
    </lineage>
</organism>
<dbReference type="PROSITE" id="PS51746">
    <property type="entry name" value="PPM_2"/>
    <property type="match status" value="1"/>
</dbReference>
<evidence type="ECO:0000259" key="2">
    <source>
        <dbReference type="PROSITE" id="PS51746"/>
    </source>
</evidence>